<dbReference type="Proteomes" id="UP000008391">
    <property type="component" value="Segment"/>
</dbReference>
<name>G1FGA0_9CAUD</name>
<organism evidence="3 4">
    <name type="scientific">Mycobacterium phage Thibault</name>
    <dbReference type="NCBI Taxonomy" id="1052673"/>
    <lineage>
        <taxon>Viruses</taxon>
        <taxon>Duplodnaviria</taxon>
        <taxon>Heunggongvirae</taxon>
        <taxon>Uroviricota</taxon>
        <taxon>Caudoviricetes</taxon>
        <taxon>Omegavirus</taxon>
        <taxon>Omegavirus thibault</taxon>
    </lineage>
</organism>
<feature type="region of interest" description="Disordered" evidence="1">
    <location>
        <begin position="1"/>
        <end position="43"/>
    </location>
</feature>
<keyword evidence="4" id="KW-1185">Reference proteome</keyword>
<feature type="compositionally biased region" description="Polar residues" evidence="1">
    <location>
        <begin position="1"/>
        <end position="10"/>
    </location>
</feature>
<dbReference type="GeneID" id="18565995"/>
<dbReference type="EMBL" id="JN201525">
    <property type="protein sequence ID" value="AEJ93983.1"/>
    <property type="molecule type" value="Genomic_DNA"/>
</dbReference>
<dbReference type="OrthoDB" id="530at10239"/>
<dbReference type="InterPro" id="IPR049304">
    <property type="entry name" value="Gly_rich_dom"/>
</dbReference>
<evidence type="ECO:0000259" key="2">
    <source>
        <dbReference type="Pfam" id="PF21722"/>
    </source>
</evidence>
<dbReference type="RefSeq" id="YP_009018046.1">
    <property type="nucleotide sequence ID" value="NC_023738.1"/>
</dbReference>
<dbReference type="KEGG" id="vg:18565995"/>
<proteinExistence type="predicted"/>
<protein>
    <submittedName>
        <fullName evidence="3">Minor tail protein</fullName>
    </submittedName>
</protein>
<feature type="domain" description="Glycine-rich" evidence="2">
    <location>
        <begin position="429"/>
        <end position="561"/>
    </location>
</feature>
<accession>G1FGA0</accession>
<reference evidence="3 4" key="1">
    <citation type="journal article" date="2012" name="J. Virol.">
        <title>Complete Genome Sequences of 138 Mycobacteriophages.</title>
        <authorList>
            <consortium name="the Science Education Alliance Phage Hunters Advancing Genomics and Evolutionary Science Program"/>
            <consortium name="the KwaZulu-Natal Research Institute for Tuberculosis and HIV Mycobacterial Genetics Course Students"/>
            <consortium name="the Phage Hunters Integrating Research and Education Program"/>
            <person name="Hatfull G.F."/>
        </authorList>
    </citation>
    <scope>NUCLEOTIDE SEQUENCE [LARGE SCALE GENOMIC DNA]</scope>
</reference>
<evidence type="ECO:0000313" key="4">
    <source>
        <dbReference type="Proteomes" id="UP000008391"/>
    </source>
</evidence>
<evidence type="ECO:0000313" key="3">
    <source>
        <dbReference type="EMBL" id="AEJ93983.1"/>
    </source>
</evidence>
<evidence type="ECO:0000256" key="1">
    <source>
        <dbReference type="SAM" id="MobiDB-lite"/>
    </source>
</evidence>
<dbReference type="Pfam" id="PF21722">
    <property type="entry name" value="Gly_rich_2"/>
    <property type="match status" value="1"/>
</dbReference>
<sequence>MTTPFQQKAFPSNPASPSGPPAGYTQPTSAPPTTGEPPKTSAELSATRGQFWELLLQKVVEALVGVFLPGNGSAATQLAQWALNLPNQILQFIRDVIGIDLTSWDNFLASLNDGKGIDIPFLANLIETVAARIDTIIDTIVQALTGAATIGNTLADLARALLEVPARNIQGILGSLNLGDDAQAILDFFIGGFVNQQGSGASLADAFNIAREIGSGSFLGKLAAEILGIRNNKPADGGLLPSERSNFDLSAVTTWHAATQSASLIGLDYIEQDMPLGVVSWIGYGTSGLTALYVNIWKVDLNSGDFTLVHHSPNIVGLLTATADPGEYVSYELDEPFNIFAKEIYAYEIVPVGGTHNVRGRTSNTPYRPSTAIVAHAATRNNTTSPNDPPETIAKASVTRSLNVPWVGIAVDTGSGEGHHDDDLRYIGGDVSFPIPNWANFIDVIGVGGGGGGRAGLTFGLYGEAGGPGRWNATTWARGTHFTGTSTSITIDVGAAGIGGPGVGDRGGNTVVSIPGYSMTAIGGEPGDAVRPVTSGKPVGRGPGTFNYNGIAAVGGVNQNSYGGQGVAPGGAGNGGNYVSFQPGGNGAPGGAWIRFRQDPLPGEEVVGGDGDTTPPAIDDLDVAVETTINTITITPSGAVDA</sequence>
<gene>
    <name evidence="3" type="primary">35</name>
    <name evidence="3" type="ORF">THIBAULT_35</name>
</gene>